<evidence type="ECO:0000313" key="3">
    <source>
        <dbReference type="Proteomes" id="UP000749646"/>
    </source>
</evidence>
<keyword evidence="3" id="KW-1185">Reference proteome</keyword>
<dbReference type="OrthoDB" id="8954335at2759"/>
<keyword evidence="1" id="KW-0175">Coiled coil</keyword>
<comment type="caution">
    <text evidence="2">The sequence shown here is derived from an EMBL/GenBank/DDBJ whole genome shotgun (WGS) entry which is preliminary data.</text>
</comment>
<protein>
    <recommendedName>
        <fullName evidence="4">G domain-containing protein</fullName>
    </recommendedName>
</protein>
<feature type="coiled-coil region" evidence="1">
    <location>
        <begin position="449"/>
        <end position="476"/>
    </location>
</feature>
<dbReference type="AlphaFoldDB" id="A0A9P6M0J9"/>
<gene>
    <name evidence="2" type="ORF">BGZ65_002151</name>
</gene>
<dbReference type="Gene3D" id="3.40.50.300">
    <property type="entry name" value="P-loop containing nucleotide triphosphate hydrolases"/>
    <property type="match status" value="1"/>
</dbReference>
<reference evidence="2" key="1">
    <citation type="journal article" date="2020" name="Fungal Divers.">
        <title>Resolving the Mortierellaceae phylogeny through synthesis of multi-gene phylogenetics and phylogenomics.</title>
        <authorList>
            <person name="Vandepol N."/>
            <person name="Liber J."/>
            <person name="Desiro A."/>
            <person name="Na H."/>
            <person name="Kennedy M."/>
            <person name="Barry K."/>
            <person name="Grigoriev I.V."/>
            <person name="Miller A.N."/>
            <person name="O'Donnell K."/>
            <person name="Stajich J.E."/>
            <person name="Bonito G."/>
        </authorList>
    </citation>
    <scope>NUCLEOTIDE SEQUENCE</scope>
    <source>
        <strain evidence="2">MES-2147</strain>
    </source>
</reference>
<evidence type="ECO:0000313" key="2">
    <source>
        <dbReference type="EMBL" id="KAF9957277.1"/>
    </source>
</evidence>
<accession>A0A9P6M0J9</accession>
<feature type="coiled-coil region" evidence="1">
    <location>
        <begin position="329"/>
        <end position="356"/>
    </location>
</feature>
<dbReference type="InterPro" id="IPR027417">
    <property type="entry name" value="P-loop_NTPase"/>
</dbReference>
<organism evidence="2 3">
    <name type="scientific">Modicella reniformis</name>
    <dbReference type="NCBI Taxonomy" id="1440133"/>
    <lineage>
        <taxon>Eukaryota</taxon>
        <taxon>Fungi</taxon>
        <taxon>Fungi incertae sedis</taxon>
        <taxon>Mucoromycota</taxon>
        <taxon>Mortierellomycotina</taxon>
        <taxon>Mortierellomycetes</taxon>
        <taxon>Mortierellales</taxon>
        <taxon>Mortierellaceae</taxon>
        <taxon>Modicella</taxon>
    </lineage>
</organism>
<evidence type="ECO:0008006" key="4">
    <source>
        <dbReference type="Google" id="ProtNLM"/>
    </source>
</evidence>
<dbReference type="Proteomes" id="UP000749646">
    <property type="component" value="Unassembled WGS sequence"/>
</dbReference>
<name>A0A9P6M0J9_9FUNG</name>
<sequence>MTQQFNQLAVSFRSLKDNMKHAAAETPAPPDLPPPPSYTQLLDYNILLLGPSQAGKSTFLESVKLYADPTYVVKKQYIGLGNKSHTQFVREEVVTTSLPIYNLYEPDEDNREFDIFRSIVGKARNGIRNLLNRDENLNLRAEKDPRSTTIRFRFFDTPGLDDTNGNDIQNIAHILPILNQAKEFHLIIVVDRHQIPMLPSQTAAFRTYFELFEELKDLVTIVHTNVPHIDQFLRTYDEKLSERLRFFNQIIGHDVPSSRIDCDLNETGPVHVCLRQNVIREILKVAMIKTPVVISKTHVCKLKMMTEVDDIVRRRYKDKLTSVRKASISQEKLNEAAQLELEIEDTKREIRIRNERIRQHDTDGLVHLYEHRLEGIWFCLMLLYKEREHILELPDQEYTIHSVREDSQGVVIENRSGGRNETHWKVKIRPITGFLRFYSYHVILSTTKRTKHRQEIENWKAELDDLNDKLERQSRRHIVMIVTAELSAGGSSETLEKLKSLEDKYSMVLEHTRARTLPIDTFMDLANAGVYQGTDIVRKSEALENFLAEKFGIEWSHR</sequence>
<evidence type="ECO:0000256" key="1">
    <source>
        <dbReference type="SAM" id="Coils"/>
    </source>
</evidence>
<proteinExistence type="predicted"/>
<dbReference type="SUPFAM" id="SSF52540">
    <property type="entry name" value="P-loop containing nucleoside triphosphate hydrolases"/>
    <property type="match status" value="1"/>
</dbReference>
<dbReference type="EMBL" id="JAAAHW010006629">
    <property type="protein sequence ID" value="KAF9957277.1"/>
    <property type="molecule type" value="Genomic_DNA"/>
</dbReference>